<evidence type="ECO:0000259" key="6">
    <source>
        <dbReference type="Pfam" id="PF25967"/>
    </source>
</evidence>
<sequence>MTNYQQSGQDSKNSLQKTSKHRKNLIVLGVMAALVVGGYNLKGYLKAEDSGWAYPPTKVALFNAEHYALPNLFEGVGELEAINEVWIASEVAGRVESMNFESGEFVQKGQLLIQLNDQRERSEKARLSAERDYIETQVKRYERLVKEKAVDVSKYDEALSKLMQIDASISAIDAAIAEKAIRAPFSGNAGIKQVHLGDIINPGQKLTTLVDESRFHANFTLDEKYAEFLVLDQPVQIFISALNRSYPAKISAIDPLINNARLISIQAEISASKSQNADIQTVYPELKSGMFVKAFVEGEAINALLIPETALTYTIYGSSVLVTQNNDDGSKQVKAIRVEIGTKQDGFVEITKGIHAGDEVVISGQHKLGDG</sequence>
<dbReference type="InterPro" id="IPR058625">
    <property type="entry name" value="MdtA-like_BSH"/>
</dbReference>
<feature type="domain" description="Multidrug resistance protein MdtA-like barrel-sandwich hybrid" evidence="5">
    <location>
        <begin position="84"/>
        <end position="210"/>
    </location>
</feature>
<dbReference type="PANTHER" id="PTHR30469:SF29">
    <property type="entry name" value="BLR2860 PROTEIN"/>
    <property type="match status" value="1"/>
</dbReference>
<dbReference type="GO" id="GO:1990281">
    <property type="term" value="C:efflux pump complex"/>
    <property type="evidence" value="ECO:0007669"/>
    <property type="project" value="TreeGrafter"/>
</dbReference>
<evidence type="ECO:0000313" key="7">
    <source>
        <dbReference type="EMBL" id="HIW07085.1"/>
    </source>
</evidence>
<dbReference type="Pfam" id="PF25917">
    <property type="entry name" value="BSH_RND"/>
    <property type="match status" value="1"/>
</dbReference>
<proteinExistence type="inferred from homology"/>
<organism evidence="7 8">
    <name type="scientific">Candidatus Ignatzschineria merdigallinarum</name>
    <dbReference type="NCBI Taxonomy" id="2838621"/>
    <lineage>
        <taxon>Bacteria</taxon>
        <taxon>Pseudomonadati</taxon>
        <taxon>Pseudomonadota</taxon>
        <taxon>Gammaproteobacteria</taxon>
        <taxon>Cardiobacteriales</taxon>
        <taxon>Ignatzschineriaceae</taxon>
        <taxon>Ignatzschineria</taxon>
    </lineage>
</organism>
<evidence type="ECO:0000256" key="2">
    <source>
        <dbReference type="ARBA" id="ARBA00009477"/>
    </source>
</evidence>
<dbReference type="Gene3D" id="2.40.50.100">
    <property type="match status" value="1"/>
</dbReference>
<dbReference type="EMBL" id="DXHP01000160">
    <property type="protein sequence ID" value="HIW07085.1"/>
    <property type="molecule type" value="Genomic_DNA"/>
</dbReference>
<reference evidence="7" key="2">
    <citation type="submission" date="2021-04" db="EMBL/GenBank/DDBJ databases">
        <authorList>
            <person name="Gilroy R."/>
        </authorList>
    </citation>
    <scope>NUCLEOTIDE SEQUENCE</scope>
    <source>
        <strain evidence="7">CHK160-9182</strain>
    </source>
</reference>
<keyword evidence="4" id="KW-0472">Membrane</keyword>
<dbReference type="InterPro" id="IPR058627">
    <property type="entry name" value="MdtA-like_C"/>
</dbReference>
<dbReference type="AlphaFoldDB" id="A0A9D1TUV2"/>
<evidence type="ECO:0000256" key="3">
    <source>
        <dbReference type="ARBA" id="ARBA00022448"/>
    </source>
</evidence>
<feature type="non-terminal residue" evidence="7">
    <location>
        <position position="371"/>
    </location>
</feature>
<feature type="domain" description="Multidrug resistance protein MdtA-like C-terminal permuted SH3" evidence="6">
    <location>
        <begin position="302"/>
        <end position="365"/>
    </location>
</feature>
<evidence type="ECO:0000256" key="4">
    <source>
        <dbReference type="SAM" id="Phobius"/>
    </source>
</evidence>
<name>A0A9D1TUV2_9GAMM</name>
<dbReference type="Gene3D" id="2.40.30.170">
    <property type="match status" value="1"/>
</dbReference>
<reference evidence="7" key="1">
    <citation type="journal article" date="2021" name="PeerJ">
        <title>Extensive microbial diversity within the chicken gut microbiome revealed by metagenomics and culture.</title>
        <authorList>
            <person name="Gilroy R."/>
            <person name="Ravi A."/>
            <person name="Getino M."/>
            <person name="Pursley I."/>
            <person name="Horton D.L."/>
            <person name="Alikhan N.F."/>
            <person name="Baker D."/>
            <person name="Gharbi K."/>
            <person name="Hall N."/>
            <person name="Watson M."/>
            <person name="Adriaenssens E.M."/>
            <person name="Foster-Nyarko E."/>
            <person name="Jarju S."/>
            <person name="Secka A."/>
            <person name="Antonio M."/>
            <person name="Oren A."/>
            <person name="Chaudhuri R.R."/>
            <person name="La Ragione R."/>
            <person name="Hildebrand F."/>
            <person name="Pallen M.J."/>
        </authorList>
    </citation>
    <scope>NUCLEOTIDE SEQUENCE</scope>
    <source>
        <strain evidence="7">CHK160-9182</strain>
    </source>
</reference>
<keyword evidence="4" id="KW-0812">Transmembrane</keyword>
<comment type="subcellular location">
    <subcellularLocation>
        <location evidence="1">Cell envelope</location>
    </subcellularLocation>
</comment>
<evidence type="ECO:0000256" key="1">
    <source>
        <dbReference type="ARBA" id="ARBA00004196"/>
    </source>
</evidence>
<dbReference type="NCBIfam" id="TIGR01730">
    <property type="entry name" value="RND_mfp"/>
    <property type="match status" value="1"/>
</dbReference>
<dbReference type="InterPro" id="IPR006143">
    <property type="entry name" value="RND_pump_MFP"/>
</dbReference>
<dbReference type="Gene3D" id="2.40.420.20">
    <property type="match status" value="1"/>
</dbReference>
<dbReference type="SUPFAM" id="SSF111369">
    <property type="entry name" value="HlyD-like secretion proteins"/>
    <property type="match status" value="1"/>
</dbReference>
<accession>A0A9D1TUV2</accession>
<keyword evidence="4" id="KW-1133">Transmembrane helix</keyword>
<evidence type="ECO:0000313" key="8">
    <source>
        <dbReference type="Proteomes" id="UP000823934"/>
    </source>
</evidence>
<protein>
    <submittedName>
        <fullName evidence="7">Efflux RND transporter periplasmic adaptor subunit</fullName>
    </submittedName>
</protein>
<dbReference type="Pfam" id="PF25967">
    <property type="entry name" value="RND-MFP_C"/>
    <property type="match status" value="1"/>
</dbReference>
<dbReference type="Gene3D" id="1.10.287.470">
    <property type="entry name" value="Helix hairpin bin"/>
    <property type="match status" value="1"/>
</dbReference>
<feature type="transmembrane region" description="Helical" evidence="4">
    <location>
        <begin position="24"/>
        <end position="41"/>
    </location>
</feature>
<dbReference type="GO" id="GO:0015562">
    <property type="term" value="F:efflux transmembrane transporter activity"/>
    <property type="evidence" value="ECO:0007669"/>
    <property type="project" value="TreeGrafter"/>
</dbReference>
<keyword evidence="3" id="KW-0813">Transport</keyword>
<gene>
    <name evidence="7" type="ORF">H9889_07140</name>
</gene>
<evidence type="ECO:0000259" key="5">
    <source>
        <dbReference type="Pfam" id="PF25917"/>
    </source>
</evidence>
<dbReference type="PANTHER" id="PTHR30469">
    <property type="entry name" value="MULTIDRUG RESISTANCE PROTEIN MDTA"/>
    <property type="match status" value="1"/>
</dbReference>
<comment type="similarity">
    <text evidence="2">Belongs to the membrane fusion protein (MFP) (TC 8.A.1) family.</text>
</comment>
<comment type="caution">
    <text evidence="7">The sequence shown here is derived from an EMBL/GenBank/DDBJ whole genome shotgun (WGS) entry which is preliminary data.</text>
</comment>
<dbReference type="Proteomes" id="UP000823934">
    <property type="component" value="Unassembled WGS sequence"/>
</dbReference>